<keyword evidence="1" id="KW-0547">Nucleotide-binding</keyword>
<dbReference type="HOGENOM" id="CLU_009958_3_0_1"/>
<evidence type="ECO:0000256" key="2">
    <source>
        <dbReference type="ARBA" id="ARBA00022840"/>
    </source>
</evidence>
<dbReference type="Pfam" id="PF00012">
    <property type="entry name" value="HSP70"/>
    <property type="match status" value="1"/>
</dbReference>
<protein>
    <submittedName>
        <fullName evidence="3">Uncharacterized protein</fullName>
    </submittedName>
</protein>
<dbReference type="Proteomes" id="UP000053328">
    <property type="component" value="Unassembled WGS sequence"/>
</dbReference>
<organism evidence="3 4">
    <name type="scientific">Exophiala spinifera</name>
    <dbReference type="NCBI Taxonomy" id="91928"/>
    <lineage>
        <taxon>Eukaryota</taxon>
        <taxon>Fungi</taxon>
        <taxon>Dikarya</taxon>
        <taxon>Ascomycota</taxon>
        <taxon>Pezizomycotina</taxon>
        <taxon>Eurotiomycetes</taxon>
        <taxon>Chaetothyriomycetidae</taxon>
        <taxon>Chaetothyriales</taxon>
        <taxon>Herpotrichiellaceae</taxon>
        <taxon>Exophiala</taxon>
    </lineage>
</organism>
<sequence>MDTFHPDIVVGVDFGMTCTGVAYSWGPDWADPKTIQHWPGKLGHEIRNKVDTAIAYDKRTGNPVSWGFLVDYAAEEVEIQELFKLYLDYAYEDEFKAHATVDMARGWLKDYLTYLCNAVARNFDESLPRWRSKNVEFNFSVPTTWKEPGMITDIEGIIKSAGFTAQSNFRARVTLTEAEAAAVSVSKQHLEKGDCYVVCDAGGGTTDVNVLKIQTTASGQTILDPLSWVEGRAIGSTIIDFKMENFIRQRLEKIRHVLPMEPDLLAAKMVNHRFETYKCSFGTDAYAALDLVIPIPGLPAGSDFPHAEISDSKLIIKRADLQRLFDEQINKMTSLVDAQLHRLQSTHPREKVSYIVLSGGLGSSPYVRQQFRKRYQLGDIGLPNAASVEVLTTREPQLAVVHGLVLDRIQALKFDTCILPARCSRHSYGIVVRVLYDPVEHLGADIVIDPRDKSKWAEQQIHWLVRQGETISTEKGVSNRYRLKINLGRESIPWRTQIVMSSLPSNQLPRSMKSNVGVKTVCLVETVMDKRDLKLKNRHWYNFGPQYYRAEFDVKILVGSADLKFQIWGEGGRRLSKEHDEIEVSWSAPNSPVLQNPTSGEEINFGMYRM</sequence>
<dbReference type="STRING" id="91928.A0A0D2B149"/>
<dbReference type="InterPro" id="IPR043129">
    <property type="entry name" value="ATPase_NBD"/>
</dbReference>
<dbReference type="EMBL" id="KN847498">
    <property type="protein sequence ID" value="KIW12405.1"/>
    <property type="molecule type" value="Genomic_DNA"/>
</dbReference>
<evidence type="ECO:0000256" key="1">
    <source>
        <dbReference type="ARBA" id="ARBA00022741"/>
    </source>
</evidence>
<reference evidence="3 4" key="1">
    <citation type="submission" date="2015-01" db="EMBL/GenBank/DDBJ databases">
        <title>The Genome Sequence of Exophiala spinifera CBS89968.</title>
        <authorList>
            <consortium name="The Broad Institute Genomics Platform"/>
            <person name="Cuomo C."/>
            <person name="de Hoog S."/>
            <person name="Gorbushina A."/>
            <person name="Stielow B."/>
            <person name="Teixiera M."/>
            <person name="Abouelleil A."/>
            <person name="Chapman S.B."/>
            <person name="Priest M."/>
            <person name="Young S.K."/>
            <person name="Wortman J."/>
            <person name="Nusbaum C."/>
            <person name="Birren B."/>
        </authorList>
    </citation>
    <scope>NUCLEOTIDE SEQUENCE [LARGE SCALE GENOMIC DNA]</scope>
    <source>
        <strain evidence="3 4">CBS 89968</strain>
    </source>
</reference>
<dbReference type="RefSeq" id="XP_016232621.1">
    <property type="nucleotide sequence ID" value="XM_016383998.1"/>
</dbReference>
<gene>
    <name evidence="3" type="ORF">PV08_09682</name>
</gene>
<accession>A0A0D2B149</accession>
<dbReference type="OrthoDB" id="2394218at2759"/>
<name>A0A0D2B149_9EURO</name>
<keyword evidence="2" id="KW-0067">ATP-binding</keyword>
<keyword evidence="4" id="KW-1185">Reference proteome</keyword>
<dbReference type="CDD" id="cd10170">
    <property type="entry name" value="ASKHA_NBD_HSP70"/>
    <property type="match status" value="1"/>
</dbReference>
<dbReference type="AlphaFoldDB" id="A0A0D2B149"/>
<evidence type="ECO:0000313" key="4">
    <source>
        <dbReference type="Proteomes" id="UP000053328"/>
    </source>
</evidence>
<dbReference type="VEuPathDB" id="FungiDB:PV08_09682"/>
<dbReference type="PANTHER" id="PTHR42749">
    <property type="entry name" value="CELL SHAPE-DETERMINING PROTEIN MREB"/>
    <property type="match status" value="1"/>
</dbReference>
<dbReference type="GO" id="GO:0140662">
    <property type="term" value="F:ATP-dependent protein folding chaperone"/>
    <property type="evidence" value="ECO:0007669"/>
    <property type="project" value="InterPro"/>
</dbReference>
<dbReference type="GeneID" id="27336765"/>
<dbReference type="PANTHER" id="PTHR42749:SF1">
    <property type="entry name" value="CELL SHAPE-DETERMINING PROTEIN MREB"/>
    <property type="match status" value="1"/>
</dbReference>
<proteinExistence type="predicted"/>
<evidence type="ECO:0000313" key="3">
    <source>
        <dbReference type="EMBL" id="KIW12405.1"/>
    </source>
</evidence>
<dbReference type="InterPro" id="IPR013126">
    <property type="entry name" value="Hsp_70_fam"/>
</dbReference>
<dbReference type="Gene3D" id="3.30.420.40">
    <property type="match status" value="2"/>
</dbReference>
<dbReference type="Gene3D" id="3.90.640.10">
    <property type="entry name" value="Actin, Chain A, domain 4"/>
    <property type="match status" value="1"/>
</dbReference>
<dbReference type="SUPFAM" id="SSF53067">
    <property type="entry name" value="Actin-like ATPase domain"/>
    <property type="match status" value="1"/>
</dbReference>
<dbReference type="GO" id="GO:0005524">
    <property type="term" value="F:ATP binding"/>
    <property type="evidence" value="ECO:0007669"/>
    <property type="project" value="UniProtKB-KW"/>
</dbReference>